<name>A0A1G9E0V6_9FIRM</name>
<dbReference type="InterPro" id="IPR013078">
    <property type="entry name" value="His_Pase_superF_clade-1"/>
</dbReference>
<dbReference type="GO" id="GO:0043755">
    <property type="term" value="F:alpha-ribazole phosphatase activity"/>
    <property type="evidence" value="ECO:0007669"/>
    <property type="project" value="UniProtKB-UniRule"/>
</dbReference>
<dbReference type="PRINTS" id="PR00991">
    <property type="entry name" value="6PFRUCTKNASE"/>
</dbReference>
<evidence type="ECO:0000313" key="5">
    <source>
        <dbReference type="Proteomes" id="UP000198718"/>
    </source>
</evidence>
<sequence>MTKLYLIRHGETEENANRRFCGWTDVSLNQLGKSQALRLTNAFKNIEIDVMYTSNLRRAKETAEAIKGDKNYPIHEITSLRELNFGRVEGLTIEEIQKNYPEVYRELENDYVRVKFPDGESLQEMHERVVNALEEILHQHREKHIAIIAHSGVIRSMVAHLITGNISYHWNFKVDHCSISIIEKHGDFCVLTALNDTCHLNDI</sequence>
<dbReference type="RefSeq" id="WP_090553373.1">
    <property type="nucleotide sequence ID" value="NZ_FNFP01000003.1"/>
</dbReference>
<organism evidence="4 5">
    <name type="scientific">Natronincola ferrireducens</name>
    <dbReference type="NCBI Taxonomy" id="393762"/>
    <lineage>
        <taxon>Bacteria</taxon>
        <taxon>Bacillati</taxon>
        <taxon>Bacillota</taxon>
        <taxon>Clostridia</taxon>
        <taxon>Peptostreptococcales</taxon>
        <taxon>Natronincolaceae</taxon>
        <taxon>Natronincola</taxon>
    </lineage>
</organism>
<dbReference type="InterPro" id="IPR050275">
    <property type="entry name" value="PGM_Phosphatase"/>
</dbReference>
<reference evidence="4 5" key="1">
    <citation type="submission" date="2016-10" db="EMBL/GenBank/DDBJ databases">
        <authorList>
            <person name="de Groot N.N."/>
        </authorList>
    </citation>
    <scope>NUCLEOTIDE SEQUENCE [LARGE SCALE GENOMIC DNA]</scope>
    <source>
        <strain evidence="4 5">DSM 18346</strain>
    </source>
</reference>
<dbReference type="GO" id="GO:0005737">
    <property type="term" value="C:cytoplasm"/>
    <property type="evidence" value="ECO:0007669"/>
    <property type="project" value="TreeGrafter"/>
</dbReference>
<proteinExistence type="predicted"/>
<dbReference type="PROSITE" id="PS00175">
    <property type="entry name" value="PG_MUTASE"/>
    <property type="match status" value="1"/>
</dbReference>
<dbReference type="Proteomes" id="UP000198718">
    <property type="component" value="Unassembled WGS sequence"/>
</dbReference>
<feature type="active site" description="Tele-phosphohistidine intermediate" evidence="2">
    <location>
        <position position="9"/>
    </location>
</feature>
<dbReference type="AlphaFoldDB" id="A0A1G9E0V6"/>
<dbReference type="InterPro" id="IPR001345">
    <property type="entry name" value="PG/BPGM_mutase_AS"/>
</dbReference>
<dbReference type="SUPFAM" id="SSF53254">
    <property type="entry name" value="Phosphoglycerate mutase-like"/>
    <property type="match status" value="1"/>
</dbReference>
<dbReference type="PANTHER" id="PTHR48100:SF59">
    <property type="entry name" value="ADENOSYLCOBALAMIN_ALPHA-RIBAZOLE PHOSPHATASE"/>
    <property type="match status" value="1"/>
</dbReference>
<dbReference type="GO" id="GO:0005524">
    <property type="term" value="F:ATP binding"/>
    <property type="evidence" value="ECO:0007669"/>
    <property type="project" value="InterPro"/>
</dbReference>
<feature type="binding site" evidence="3">
    <location>
        <position position="58"/>
    </location>
    <ligand>
        <name>substrate</name>
    </ligand>
</feature>
<dbReference type="PANTHER" id="PTHR48100">
    <property type="entry name" value="BROAD-SPECIFICITY PHOSPHATASE YOR283W-RELATED"/>
    <property type="match status" value="1"/>
</dbReference>
<evidence type="ECO:0000256" key="2">
    <source>
        <dbReference type="PIRSR" id="PIRSR613078-1"/>
    </source>
</evidence>
<feature type="binding site" evidence="3">
    <location>
        <begin position="8"/>
        <end position="15"/>
    </location>
    <ligand>
        <name>substrate</name>
    </ligand>
</feature>
<keyword evidence="5" id="KW-1185">Reference proteome</keyword>
<dbReference type="InterPro" id="IPR003094">
    <property type="entry name" value="6Pfruct_kin"/>
</dbReference>
<feature type="active site" description="Proton donor/acceptor" evidence="2">
    <location>
        <position position="82"/>
    </location>
</feature>
<dbReference type="InterPro" id="IPR017578">
    <property type="entry name" value="Ribazole_CobC"/>
</dbReference>
<gene>
    <name evidence="4" type="ORF">SAMN05660472_01799</name>
</gene>
<evidence type="ECO:0000256" key="3">
    <source>
        <dbReference type="PIRSR" id="PIRSR613078-2"/>
    </source>
</evidence>
<dbReference type="GO" id="GO:0009236">
    <property type="term" value="P:cobalamin biosynthetic process"/>
    <property type="evidence" value="ECO:0007669"/>
    <property type="project" value="UniProtKB-UniRule"/>
</dbReference>
<dbReference type="Pfam" id="PF00300">
    <property type="entry name" value="His_Phos_1"/>
    <property type="match status" value="1"/>
</dbReference>
<dbReference type="CDD" id="cd07067">
    <property type="entry name" value="HP_PGM_like"/>
    <property type="match status" value="1"/>
</dbReference>
<dbReference type="EMBL" id="FNFP01000003">
    <property type="protein sequence ID" value="SDK69733.1"/>
    <property type="molecule type" value="Genomic_DNA"/>
</dbReference>
<dbReference type="Gene3D" id="3.40.50.1240">
    <property type="entry name" value="Phosphoglycerate mutase-like"/>
    <property type="match status" value="1"/>
</dbReference>
<evidence type="ECO:0000313" key="4">
    <source>
        <dbReference type="EMBL" id="SDK69733.1"/>
    </source>
</evidence>
<dbReference type="SMART" id="SM00855">
    <property type="entry name" value="PGAM"/>
    <property type="match status" value="1"/>
</dbReference>
<dbReference type="STRING" id="393762.SAMN05660472_01799"/>
<protein>
    <recommendedName>
        <fullName evidence="1">Alpha-ribazole phosphatase</fullName>
        <ecNumber evidence="1">3.1.3.73</ecNumber>
    </recommendedName>
</protein>
<dbReference type="NCBIfam" id="TIGR03162">
    <property type="entry name" value="ribazole_cobC"/>
    <property type="match status" value="1"/>
</dbReference>
<accession>A0A1G9E0V6</accession>
<dbReference type="GO" id="GO:0006003">
    <property type="term" value="P:fructose 2,6-bisphosphate metabolic process"/>
    <property type="evidence" value="ECO:0007669"/>
    <property type="project" value="InterPro"/>
</dbReference>
<dbReference type="InterPro" id="IPR029033">
    <property type="entry name" value="His_PPase_superfam"/>
</dbReference>
<dbReference type="OrthoDB" id="7925971at2"/>
<evidence type="ECO:0000256" key="1">
    <source>
        <dbReference type="NCBIfam" id="TIGR03162"/>
    </source>
</evidence>
<dbReference type="EC" id="3.1.3.73" evidence="1"/>